<dbReference type="InterPro" id="IPR058792">
    <property type="entry name" value="Beta-barrel_RND_2"/>
</dbReference>
<accession>A0A5B8LPD8</accession>
<dbReference type="PANTHER" id="PTHR30469">
    <property type="entry name" value="MULTIDRUG RESISTANCE PROTEIN MDTA"/>
    <property type="match status" value="1"/>
</dbReference>
<dbReference type="Pfam" id="PF25954">
    <property type="entry name" value="Beta-barrel_RND_2"/>
    <property type="match status" value="1"/>
</dbReference>
<evidence type="ECO:0000256" key="1">
    <source>
        <dbReference type="ARBA" id="ARBA00009477"/>
    </source>
</evidence>
<dbReference type="InterPro" id="IPR058627">
    <property type="entry name" value="MdtA-like_C"/>
</dbReference>
<evidence type="ECO:0000256" key="2">
    <source>
        <dbReference type="SAM" id="MobiDB-lite"/>
    </source>
</evidence>
<dbReference type="EMBL" id="CP042306">
    <property type="protein sequence ID" value="QDZ09262.1"/>
    <property type="molecule type" value="Genomic_DNA"/>
</dbReference>
<dbReference type="GO" id="GO:0015562">
    <property type="term" value="F:efflux transmembrane transporter activity"/>
    <property type="evidence" value="ECO:0007669"/>
    <property type="project" value="TreeGrafter"/>
</dbReference>
<dbReference type="SUPFAM" id="SSF111369">
    <property type="entry name" value="HlyD-like secretion proteins"/>
    <property type="match status" value="1"/>
</dbReference>
<comment type="similarity">
    <text evidence="1">Belongs to the membrane fusion protein (MFP) (TC 8.A.1) family.</text>
</comment>
<dbReference type="AlphaFoldDB" id="A0A5B8LPD8"/>
<evidence type="ECO:0000256" key="3">
    <source>
        <dbReference type="SAM" id="Phobius"/>
    </source>
</evidence>
<name>A0A5B8LPD8_9SPHN</name>
<dbReference type="RefSeq" id="WP_146574629.1">
    <property type="nucleotide sequence ID" value="NZ_CP042306.1"/>
</dbReference>
<dbReference type="Pfam" id="PF25973">
    <property type="entry name" value="BSH_CzcB"/>
    <property type="match status" value="1"/>
</dbReference>
<keyword evidence="3" id="KW-0812">Transmembrane</keyword>
<proteinExistence type="inferred from homology"/>
<evidence type="ECO:0000313" key="7">
    <source>
        <dbReference type="EMBL" id="QDZ09262.1"/>
    </source>
</evidence>
<dbReference type="GO" id="GO:1990281">
    <property type="term" value="C:efflux pump complex"/>
    <property type="evidence" value="ECO:0007669"/>
    <property type="project" value="TreeGrafter"/>
</dbReference>
<evidence type="ECO:0000259" key="4">
    <source>
        <dbReference type="Pfam" id="PF25954"/>
    </source>
</evidence>
<sequence>MNYEPSGRYALTDETEQPSRRRTWIIAGVIVVLVLIAAFVMMRPSKPASDAGAAGGQQGDQLPPVTVAAPGNNVVDRTITGTGSLAARVDMPVGVAGEGGRVTAVLVQPGQWVGAGQVLATVDSSVQVQTANSLEAQIAVARADAKIAQSNVDRAQSLVGKGFISKADLETKIATRDAANARVRVAEATLSQQRAANGRLAIRAPAAGLVLTRSVEPGQIVSAGSGALFRMAKGGEMELRAELSEGDIQSLNVGARAQVTPVGSTQTFNGAIWQISPVIDPQSRRGIVRIAIPFDKALRPGGFASASIYGGANTLPVLPNSAIQTDASGNFVYIVGKDDKVERRAIKTGEVSDRGVSVVSGLTGSERVVLSAGAFLNAGQKVKPILRKP</sequence>
<dbReference type="KEGG" id="spai:FPZ24_15735"/>
<feature type="domain" description="CzcB-like barrel-sandwich hybrid" evidence="6">
    <location>
        <begin position="99"/>
        <end position="225"/>
    </location>
</feature>
<dbReference type="Gene3D" id="2.40.50.100">
    <property type="match status" value="1"/>
</dbReference>
<dbReference type="InterPro" id="IPR006143">
    <property type="entry name" value="RND_pump_MFP"/>
</dbReference>
<evidence type="ECO:0000259" key="6">
    <source>
        <dbReference type="Pfam" id="PF25973"/>
    </source>
</evidence>
<evidence type="ECO:0000313" key="8">
    <source>
        <dbReference type="Proteomes" id="UP000315673"/>
    </source>
</evidence>
<feature type="transmembrane region" description="Helical" evidence="3">
    <location>
        <begin position="24"/>
        <end position="42"/>
    </location>
</feature>
<keyword evidence="3" id="KW-0472">Membrane</keyword>
<dbReference type="PANTHER" id="PTHR30469:SF15">
    <property type="entry name" value="HLYD FAMILY OF SECRETION PROTEINS"/>
    <property type="match status" value="1"/>
</dbReference>
<dbReference type="Proteomes" id="UP000315673">
    <property type="component" value="Chromosome"/>
</dbReference>
<dbReference type="OrthoDB" id="7422354at2"/>
<protein>
    <submittedName>
        <fullName evidence="7">Efflux RND transporter periplasmic adaptor subunit</fullName>
    </submittedName>
</protein>
<dbReference type="Gene3D" id="2.40.30.170">
    <property type="match status" value="1"/>
</dbReference>
<feature type="domain" description="CusB-like beta-barrel" evidence="4">
    <location>
        <begin position="239"/>
        <end position="308"/>
    </location>
</feature>
<feature type="domain" description="Multidrug resistance protein MdtA-like C-terminal permuted SH3" evidence="5">
    <location>
        <begin position="317"/>
        <end position="371"/>
    </location>
</feature>
<keyword evidence="8" id="KW-1185">Reference proteome</keyword>
<dbReference type="InterPro" id="IPR058647">
    <property type="entry name" value="BSH_CzcB-like"/>
</dbReference>
<organism evidence="7 8">
    <name type="scientific">Sphingomonas panacisoli</name>
    <dbReference type="NCBI Taxonomy" id="1813879"/>
    <lineage>
        <taxon>Bacteria</taxon>
        <taxon>Pseudomonadati</taxon>
        <taxon>Pseudomonadota</taxon>
        <taxon>Alphaproteobacteria</taxon>
        <taxon>Sphingomonadales</taxon>
        <taxon>Sphingomonadaceae</taxon>
        <taxon>Sphingomonas</taxon>
    </lineage>
</organism>
<keyword evidence="3" id="KW-1133">Transmembrane helix</keyword>
<reference evidence="7 8" key="1">
    <citation type="submission" date="2019-07" db="EMBL/GenBank/DDBJ databases">
        <title>Full genome sequence of Sphingomonas sp. 4R-6-7(HKS19).</title>
        <authorList>
            <person name="Im W.-T."/>
        </authorList>
    </citation>
    <scope>NUCLEOTIDE SEQUENCE [LARGE SCALE GENOMIC DNA]</scope>
    <source>
        <strain evidence="7 8">HKS19</strain>
    </source>
</reference>
<feature type="region of interest" description="Disordered" evidence="2">
    <location>
        <begin position="47"/>
        <end position="70"/>
    </location>
</feature>
<dbReference type="Gene3D" id="1.10.287.470">
    <property type="entry name" value="Helix hairpin bin"/>
    <property type="match status" value="1"/>
</dbReference>
<evidence type="ECO:0000259" key="5">
    <source>
        <dbReference type="Pfam" id="PF25967"/>
    </source>
</evidence>
<dbReference type="Gene3D" id="2.40.420.20">
    <property type="match status" value="1"/>
</dbReference>
<gene>
    <name evidence="7" type="ORF">FPZ24_15735</name>
</gene>
<dbReference type="Pfam" id="PF25967">
    <property type="entry name" value="RND-MFP_C"/>
    <property type="match status" value="1"/>
</dbReference>
<dbReference type="NCBIfam" id="TIGR01730">
    <property type="entry name" value="RND_mfp"/>
    <property type="match status" value="1"/>
</dbReference>